<organism evidence="2 3">
    <name type="scientific">Leptospira soteropolitanensis</name>
    <dbReference type="NCBI Taxonomy" id="2950025"/>
    <lineage>
        <taxon>Bacteria</taxon>
        <taxon>Pseudomonadati</taxon>
        <taxon>Spirochaetota</taxon>
        <taxon>Spirochaetia</taxon>
        <taxon>Leptospirales</taxon>
        <taxon>Leptospiraceae</taxon>
        <taxon>Leptospira</taxon>
    </lineage>
</organism>
<protein>
    <recommendedName>
        <fullName evidence="5">Lipoprotein</fullName>
    </recommendedName>
</protein>
<reference evidence="2 4" key="1">
    <citation type="submission" date="2022-06" db="EMBL/GenBank/DDBJ databases">
        <title>Leptospira isolates from biofilms formed at urban environments.</title>
        <authorList>
            <person name="Ribeiro P.S."/>
            <person name="Sousa T."/>
            <person name="Carvalho N."/>
            <person name="Aburjaile F."/>
            <person name="Neves F."/>
            <person name="Oliveira D."/>
            <person name="Blanco L."/>
            <person name="Lima J."/>
            <person name="Costa F."/>
            <person name="Brenig B."/>
            <person name="Soares S."/>
            <person name="Ramos R."/>
            <person name="Goes-Neto A."/>
            <person name="Matiuzzi M."/>
            <person name="Azevedo V."/>
            <person name="Ristow P."/>
        </authorList>
    </citation>
    <scope>NUCLEOTIDE SEQUENCE</scope>
    <source>
        <strain evidence="1 4">VSF19</strain>
        <strain evidence="2">VSF20</strain>
    </source>
</reference>
<dbReference type="Proteomes" id="UP001208540">
    <property type="component" value="Unassembled WGS sequence"/>
</dbReference>
<evidence type="ECO:0000313" key="4">
    <source>
        <dbReference type="Proteomes" id="UP001208912"/>
    </source>
</evidence>
<name>A0AAW5VQH9_9LEPT</name>
<proteinExistence type="predicted"/>
<dbReference type="EMBL" id="JAMQPL010000006">
    <property type="protein sequence ID" value="MCW7531137.1"/>
    <property type="molecule type" value="Genomic_DNA"/>
</dbReference>
<gene>
    <name evidence="1" type="ORF">ND861_13040</name>
    <name evidence="2" type="ORF">ND862_13000</name>
</gene>
<dbReference type="AlphaFoldDB" id="A0AAW5VQH9"/>
<evidence type="ECO:0000313" key="3">
    <source>
        <dbReference type="Proteomes" id="UP001208540"/>
    </source>
</evidence>
<keyword evidence="4" id="KW-1185">Reference proteome</keyword>
<dbReference type="EMBL" id="JAMQPM010000006">
    <property type="protein sequence ID" value="MCW7527280.1"/>
    <property type="molecule type" value="Genomic_DNA"/>
</dbReference>
<evidence type="ECO:0008006" key="5">
    <source>
        <dbReference type="Google" id="ProtNLM"/>
    </source>
</evidence>
<sequence>MIPKYIFLFLYVWFSLFSCSTEPVKEFTSENSKATVQTKRNWNPAPQCCDLHSEFLGVVVLSKICVSDTETKLELYTKESKKVCVLKEGMVFRDDLGASYPFLKTEGVGLCPKRTQMKNTPFSLYFQSISSQAGSFDLIEDKNAKHAHKPWVFERVDLAQCVWK</sequence>
<evidence type="ECO:0000313" key="1">
    <source>
        <dbReference type="EMBL" id="MCW7527280.1"/>
    </source>
</evidence>
<dbReference type="PROSITE" id="PS51257">
    <property type="entry name" value="PROKAR_LIPOPROTEIN"/>
    <property type="match status" value="1"/>
</dbReference>
<dbReference type="RefSeq" id="WP_265352456.1">
    <property type="nucleotide sequence ID" value="NZ_JAMQPL010000006.1"/>
</dbReference>
<comment type="caution">
    <text evidence="2">The sequence shown here is derived from an EMBL/GenBank/DDBJ whole genome shotgun (WGS) entry which is preliminary data.</text>
</comment>
<accession>A0AAW5VQH9</accession>
<dbReference type="Proteomes" id="UP001208912">
    <property type="component" value="Unassembled WGS sequence"/>
</dbReference>
<evidence type="ECO:0000313" key="2">
    <source>
        <dbReference type="EMBL" id="MCW7531137.1"/>
    </source>
</evidence>